<sequence>MEIPAAFLRSADPIPIEVDGVTLFIRELTPEEFTELSTRHVVMKDGKPSGMRSTFNNALIEMSVVDPPVPDANVLKPGVAGKIALRIQETLGILPDEVKNG</sequence>
<organism evidence="1 2">
    <name type="scientific">Methanocorpusculum petauri</name>
    <dbReference type="NCBI Taxonomy" id="3002863"/>
    <lineage>
        <taxon>Archaea</taxon>
        <taxon>Methanobacteriati</taxon>
        <taxon>Methanobacteriota</taxon>
        <taxon>Stenosarchaea group</taxon>
        <taxon>Methanomicrobia</taxon>
        <taxon>Methanomicrobiales</taxon>
        <taxon>Methanocorpusculaceae</taxon>
        <taxon>Methanocorpusculum</taxon>
    </lineage>
</organism>
<dbReference type="RefSeq" id="WP_268924174.1">
    <property type="nucleotide sequence ID" value="NZ_JAPTGB010000003.1"/>
</dbReference>
<name>A0ABT4IFJ0_9EURY</name>
<protein>
    <submittedName>
        <fullName evidence="1">Uncharacterized protein</fullName>
    </submittedName>
</protein>
<gene>
    <name evidence="1" type="ORF">O0S10_01745</name>
</gene>
<dbReference type="EMBL" id="JAPTGB010000003">
    <property type="protein sequence ID" value="MCZ0859950.1"/>
    <property type="molecule type" value="Genomic_DNA"/>
</dbReference>
<dbReference type="Proteomes" id="UP001141422">
    <property type="component" value="Unassembled WGS sequence"/>
</dbReference>
<keyword evidence="2" id="KW-1185">Reference proteome</keyword>
<reference evidence="1" key="1">
    <citation type="submission" date="2022-12" db="EMBL/GenBank/DDBJ databases">
        <title>Isolation and characterisation of novel Methanocorpusculum spp. from native Australian herbivores indicates the genus is ancestrally host-associated.</title>
        <authorList>
            <person name="Volmer J.G."/>
            <person name="Soo R.M."/>
            <person name="Evans P.N."/>
            <person name="Hoedt E.C."/>
            <person name="Astorga Alsina A.L."/>
            <person name="Woodcroft B.J."/>
            <person name="Tyson G.W."/>
            <person name="Hugenholtz P."/>
            <person name="Morrison M."/>
        </authorList>
    </citation>
    <scope>NUCLEOTIDE SEQUENCE</scope>
    <source>
        <strain evidence="1">MG</strain>
    </source>
</reference>
<accession>A0ABT4IFJ0</accession>
<evidence type="ECO:0000313" key="2">
    <source>
        <dbReference type="Proteomes" id="UP001141422"/>
    </source>
</evidence>
<evidence type="ECO:0000313" key="1">
    <source>
        <dbReference type="EMBL" id="MCZ0859950.1"/>
    </source>
</evidence>
<proteinExistence type="predicted"/>
<comment type="caution">
    <text evidence="1">The sequence shown here is derived from an EMBL/GenBank/DDBJ whole genome shotgun (WGS) entry which is preliminary data.</text>
</comment>